<keyword evidence="2" id="KW-0812">Transmembrane</keyword>
<dbReference type="Pfam" id="PF02321">
    <property type="entry name" value="OEP"/>
    <property type="match status" value="2"/>
</dbReference>
<dbReference type="GO" id="GO:0015562">
    <property type="term" value="F:efflux transmembrane transporter activity"/>
    <property type="evidence" value="ECO:0007669"/>
    <property type="project" value="InterPro"/>
</dbReference>
<dbReference type="InterPro" id="IPR010131">
    <property type="entry name" value="MdtP/NodT-like"/>
</dbReference>
<proteinExistence type="inferred from homology"/>
<protein>
    <submittedName>
        <fullName evidence="3">Efflux transporter outer membrane subunit</fullName>
    </submittedName>
</protein>
<reference evidence="3" key="1">
    <citation type="journal article" date="2021" name="bioRxiv">
        <title>Unraveling nitrogen, sulfur and carbon metabolic pathways and microbial community transcriptional responses to substrate deprivation and toxicity stresses in a bioreactor mimicking anoxic brackish coastal sediment conditions.</title>
        <authorList>
            <person name="Martins P.D."/>
            <person name="Echeveste M.J."/>
            <person name="Arshad A."/>
            <person name="Kurth J."/>
            <person name="Ouboter H."/>
            <person name="Jetten M.S.M."/>
            <person name="Welte C.U."/>
        </authorList>
    </citation>
    <scope>NUCLEOTIDE SEQUENCE</scope>
    <source>
        <strain evidence="3">MAG_39</strain>
    </source>
</reference>
<comment type="similarity">
    <text evidence="1 2">Belongs to the outer membrane factor (OMF) (TC 1.B.17) family.</text>
</comment>
<sequence>MPTRNDITHCPVSAANSSPLRKKTCLTVARGLLVCLLAGLISACTTGKEYQRPHVDVPTGWRVDYEAAAGLANTAWWEQFRDPVLDELIKTALNENMDLRIAAARVEEFAGRLQATRSGFYPQIDYGINGGRNQRSLDRITFLPVSGERAQDTYQVSSSVAWELDIWGRLRRATEAARAELLAAEESRQAVLLTLVSSVATGYLELLSMDRQLAIARQAAASREEFLKLFERKFEGGQISGLELAQARAAYEQIASSIPVLERQIAIQENSLSLLLGRNPGGINRGRTLDTLVLPGIPQGLPSELLERRPDIRYKEQLLIAANARIGEVKSRYFPSLSLTGLFGYASGELSDLLQSSANFWRVAAGAIGPLFTGGRIKGEVRQAEAQHQELLYGYLGTIQTAFREVEDSLVSIRKLRELLDREKRRVSTLKDKAKLAYNRYDAKYSGYLEVVDAERDLYSAEISYVQAQHDLFAAIVSNYKAMGGGWMAEAAQRR</sequence>
<keyword evidence="2" id="KW-0449">Lipoprotein</keyword>
<comment type="subcellular location">
    <subcellularLocation>
        <location evidence="2">Cell membrane</location>
        <topology evidence="2">Lipid-anchor</topology>
    </subcellularLocation>
</comment>
<dbReference type="InterPro" id="IPR003423">
    <property type="entry name" value="OMP_efflux"/>
</dbReference>
<dbReference type="Gene3D" id="1.20.1600.10">
    <property type="entry name" value="Outer membrane efflux proteins (OEP)"/>
    <property type="match status" value="1"/>
</dbReference>
<keyword evidence="2" id="KW-1134">Transmembrane beta strand</keyword>
<dbReference type="SUPFAM" id="SSF56954">
    <property type="entry name" value="Outer membrane efflux proteins (OEP)"/>
    <property type="match status" value="1"/>
</dbReference>
<evidence type="ECO:0000313" key="4">
    <source>
        <dbReference type="Proteomes" id="UP000705867"/>
    </source>
</evidence>
<accession>A0A953JC83</accession>
<dbReference type="EMBL" id="JAIOIV010000022">
    <property type="protein sequence ID" value="MBZ0155151.1"/>
    <property type="molecule type" value="Genomic_DNA"/>
</dbReference>
<reference evidence="3" key="2">
    <citation type="submission" date="2021-08" db="EMBL/GenBank/DDBJ databases">
        <authorList>
            <person name="Dalcin Martins P."/>
        </authorList>
    </citation>
    <scope>NUCLEOTIDE SEQUENCE</scope>
    <source>
        <strain evidence="3">MAG_39</strain>
    </source>
</reference>
<dbReference type="NCBIfam" id="TIGR01845">
    <property type="entry name" value="outer_NodT"/>
    <property type="match status" value="1"/>
</dbReference>
<dbReference type="Proteomes" id="UP000705867">
    <property type="component" value="Unassembled WGS sequence"/>
</dbReference>
<name>A0A953JC83_9BACT</name>
<keyword evidence="2" id="KW-0472">Membrane</keyword>
<evidence type="ECO:0000256" key="1">
    <source>
        <dbReference type="ARBA" id="ARBA00007613"/>
    </source>
</evidence>
<dbReference type="GO" id="GO:0005886">
    <property type="term" value="C:plasma membrane"/>
    <property type="evidence" value="ECO:0007669"/>
    <property type="project" value="UniProtKB-SubCell"/>
</dbReference>
<comment type="caution">
    <text evidence="3">The sequence shown here is derived from an EMBL/GenBank/DDBJ whole genome shotgun (WGS) entry which is preliminary data.</text>
</comment>
<organism evidence="3 4">
    <name type="scientific">Candidatus Nitrobium versatile</name>
    <dbReference type="NCBI Taxonomy" id="2884831"/>
    <lineage>
        <taxon>Bacteria</taxon>
        <taxon>Pseudomonadati</taxon>
        <taxon>Nitrospirota</taxon>
        <taxon>Nitrospiria</taxon>
        <taxon>Nitrospirales</taxon>
        <taxon>Nitrospiraceae</taxon>
        <taxon>Candidatus Nitrobium</taxon>
    </lineage>
</organism>
<dbReference type="PANTHER" id="PTHR30203">
    <property type="entry name" value="OUTER MEMBRANE CATION EFFLUX PROTEIN"/>
    <property type="match status" value="1"/>
</dbReference>
<evidence type="ECO:0000313" key="3">
    <source>
        <dbReference type="EMBL" id="MBZ0155151.1"/>
    </source>
</evidence>
<gene>
    <name evidence="3" type="ORF">K8I29_02925</name>
</gene>
<dbReference type="AlphaFoldDB" id="A0A953JC83"/>
<keyword evidence="2" id="KW-0564">Palmitate</keyword>
<dbReference type="Gene3D" id="2.20.200.10">
    <property type="entry name" value="Outer membrane efflux proteins (OEP)"/>
    <property type="match status" value="1"/>
</dbReference>
<evidence type="ECO:0000256" key="2">
    <source>
        <dbReference type="RuleBase" id="RU362097"/>
    </source>
</evidence>